<reference evidence="2 3" key="1">
    <citation type="submission" date="2015-09" db="EMBL/GenBank/DDBJ databases">
        <authorList>
            <person name="Jackson K.R."/>
            <person name="Lunt B.L."/>
            <person name="Fisher J.N.B."/>
            <person name="Gardner A.V."/>
            <person name="Bailey M.E."/>
            <person name="Deus L.M."/>
            <person name="Earl A.S."/>
            <person name="Gibby P.D."/>
            <person name="Hartmann K.A."/>
            <person name="Liu J.E."/>
            <person name="Manci A.M."/>
            <person name="Nielsen D.A."/>
            <person name="Solomon M.B."/>
            <person name="Breakwell D.P."/>
            <person name="Burnett S.H."/>
            <person name="Grose J.H."/>
        </authorList>
    </citation>
    <scope>NUCLEOTIDE SEQUENCE [LARGE SCALE GENOMIC DNA]</scope>
    <source>
        <strain evidence="2 3">2789STDY5608636</strain>
    </source>
</reference>
<dbReference type="OrthoDB" id="9792392at2"/>
<dbReference type="AlphaFoldDB" id="A0A0J6CD56"/>
<dbReference type="RefSeq" id="WP_043209303.1">
    <property type="nucleotide sequence ID" value="NZ_CAJGUP010000119.1"/>
</dbReference>
<name>A0A0J6CD56_9BORD</name>
<dbReference type="EMBL" id="CYTV01000001">
    <property type="protein sequence ID" value="CUI36742.1"/>
    <property type="molecule type" value="Genomic_DNA"/>
</dbReference>
<dbReference type="PIRSF" id="PIRSF007028">
    <property type="entry name" value="UCP007028"/>
    <property type="match status" value="1"/>
</dbReference>
<dbReference type="Pfam" id="PF07237">
    <property type="entry name" value="DUF1428"/>
    <property type="match status" value="1"/>
</dbReference>
<proteinExistence type="predicted"/>
<dbReference type="SUPFAM" id="SSF54909">
    <property type="entry name" value="Dimeric alpha+beta barrel"/>
    <property type="match status" value="1"/>
</dbReference>
<evidence type="ECO:0000313" key="3">
    <source>
        <dbReference type="Proteomes" id="UP000053096"/>
    </source>
</evidence>
<accession>A0A0M7CC36</accession>
<evidence type="ECO:0000313" key="2">
    <source>
        <dbReference type="EMBL" id="CUI36742.1"/>
    </source>
</evidence>
<sequence>MKEYVDGYLLAVPSDQLDTYRAMASRAGEIWKEYGALDYRECVGESLEHNHGMRNFRHAAEAGDNETVVFSWIVFRDKADRDRINAAVMTDPRLQDVCIEGVFDPKRMAWGGFDTLVQA</sequence>
<dbReference type="Proteomes" id="UP000092950">
    <property type="component" value="Chromosome"/>
</dbReference>
<evidence type="ECO:0000313" key="1">
    <source>
        <dbReference type="EMBL" id="ANY16439.1"/>
    </source>
</evidence>
<dbReference type="EMBL" id="CP016440">
    <property type="protein sequence ID" value="ANY16439.1"/>
    <property type="molecule type" value="Genomic_DNA"/>
</dbReference>
<accession>A0A0J6CD56</accession>
<dbReference type="InterPro" id="IPR011008">
    <property type="entry name" value="Dimeric_a/b-barrel"/>
</dbReference>
<keyword evidence="4" id="KW-1185">Reference proteome</keyword>
<gene>
    <name evidence="2" type="primary">ybaA</name>
    <name evidence="1" type="ORF">BBN53_11360</name>
    <name evidence="2" type="ORF">ERS370011_00284</name>
</gene>
<organism evidence="2 3">
    <name type="scientific">Bordetella pseudohinzii</name>
    <dbReference type="NCBI Taxonomy" id="1331258"/>
    <lineage>
        <taxon>Bacteria</taxon>
        <taxon>Pseudomonadati</taxon>
        <taxon>Pseudomonadota</taxon>
        <taxon>Betaproteobacteria</taxon>
        <taxon>Burkholderiales</taxon>
        <taxon>Alcaligenaceae</taxon>
        <taxon>Bordetella</taxon>
    </lineage>
</organism>
<dbReference type="KEGG" id="bpdz:BBN53_11360"/>
<reference evidence="1 4" key="2">
    <citation type="submission" date="2016-07" db="EMBL/GenBank/DDBJ databases">
        <title>Complete genome sequences of Bordetella pseudohinzii.</title>
        <authorList>
            <person name="Spilker T."/>
            <person name="Darrah R."/>
            <person name="LiPuma J.J."/>
        </authorList>
    </citation>
    <scope>NUCLEOTIDE SEQUENCE [LARGE SCALE GENOMIC DNA]</scope>
    <source>
        <strain evidence="1 4">HI4681</strain>
    </source>
</reference>
<evidence type="ECO:0000313" key="4">
    <source>
        <dbReference type="Proteomes" id="UP000092950"/>
    </source>
</evidence>
<dbReference type="Proteomes" id="UP000053096">
    <property type="component" value="Unassembled WGS sequence"/>
</dbReference>
<dbReference type="Gene3D" id="3.30.70.100">
    <property type="match status" value="1"/>
</dbReference>
<protein>
    <submittedName>
        <fullName evidence="1">RNA signal recognition particle</fullName>
    </submittedName>
    <submittedName>
        <fullName evidence="2">Uncharacterized conserved protein</fullName>
    </submittedName>
</protein>
<dbReference type="InterPro" id="IPR009874">
    <property type="entry name" value="DUF1428"/>
</dbReference>